<dbReference type="PRINTS" id="PR00411">
    <property type="entry name" value="PNDRDTASEI"/>
</dbReference>
<protein>
    <submittedName>
        <fullName evidence="3">FAD-dependent oxidoreductase</fullName>
    </submittedName>
</protein>
<accession>A0A318N5J0</accession>
<dbReference type="Gene3D" id="3.30.70.2700">
    <property type="match status" value="1"/>
</dbReference>
<evidence type="ECO:0000313" key="3">
    <source>
        <dbReference type="EMBL" id="PXY99812.1"/>
    </source>
</evidence>
<evidence type="ECO:0000313" key="4">
    <source>
        <dbReference type="Proteomes" id="UP000247565"/>
    </source>
</evidence>
<organism evidence="3 4">
    <name type="scientific">Commensalibacter melissae</name>
    <dbReference type="NCBI Taxonomy" id="2070537"/>
    <lineage>
        <taxon>Bacteria</taxon>
        <taxon>Pseudomonadati</taxon>
        <taxon>Pseudomonadota</taxon>
        <taxon>Alphaproteobacteria</taxon>
        <taxon>Acetobacterales</taxon>
        <taxon>Acetobacteraceae</taxon>
    </lineage>
</organism>
<dbReference type="InterPro" id="IPR023753">
    <property type="entry name" value="FAD/NAD-binding_dom"/>
</dbReference>
<comment type="caution">
    <text evidence="3">The sequence shown here is derived from an EMBL/GenBank/DDBJ whole genome shotgun (WGS) entry which is preliminary data.</text>
</comment>
<dbReference type="PIRSF" id="PIRSF038984">
    <property type="entry name" value="FAD_binding_protein"/>
    <property type="match status" value="1"/>
</dbReference>
<dbReference type="InterPro" id="IPR028348">
    <property type="entry name" value="FAD-binding_protein"/>
</dbReference>
<dbReference type="Pfam" id="PF07992">
    <property type="entry name" value="Pyr_redox_2"/>
    <property type="match status" value="1"/>
</dbReference>
<keyword evidence="4" id="KW-1185">Reference proteome</keyword>
<gene>
    <name evidence="3" type="ORF">DK869_07685</name>
</gene>
<dbReference type="Proteomes" id="UP000247565">
    <property type="component" value="Unassembled WGS sequence"/>
</dbReference>
<feature type="domain" description="FAD-dependent protein C-terminal" evidence="2">
    <location>
        <begin position="289"/>
        <end position="485"/>
    </location>
</feature>
<feature type="domain" description="FAD/NAD(P)-binding" evidence="1">
    <location>
        <begin position="104"/>
        <end position="274"/>
    </location>
</feature>
<dbReference type="RefSeq" id="WP_110439432.1">
    <property type="nucleotide sequence ID" value="NZ_CP046393.1"/>
</dbReference>
<proteinExistence type="predicted"/>
<sequence>MIRVTEVKLPLDHDEADLKQALYNRLKQFPSEYKVIRRGYDARRRGDIQLVYTIDCSIDNEEEFLRNHSLDRNLSKTPEVRYQFVMSRQTGEKIASQASYVRPIVIGAGPCGFMAGLLLAQMGLRPLILERGKAVRERTVDTFAFWRQSKFNPDSNVQYGEGGAGTFSDGKLHTQISDPYHYGHKVLTEFVRAGAPEEILYVSKPHIGTFRLVSMVEKIRQEIESFGGQYRFNTYVQKILMNKNRQIVGVRLVDGQEIQTNHIILATGHSAREMMHALYEDGVEIQAKPFSVGVRIEHPQTLIDKARFGSQAGHQLLGAADYKLVHHDADKRGVYSFCMCPGGTVIAAASEEGGIVTNGMSQYSRAERNANAAIVVGVKPERDYAGHPLAGIAFQRDLERKAFQLGGANYKAPVQRVEDFLLGRATRTLGLVVPSYKPGVEPDDLAEILPSFVINGIREALPAFNRKLSGFNFADAVMTGVETRTSSPVRIPRMDDGQSVNTSGLYPAGEGAGYAGGIMSAAIDGIKIAEKVAQNIHDNHQ</sequence>
<dbReference type="SUPFAM" id="SSF51905">
    <property type="entry name" value="FAD/NAD(P)-binding domain"/>
    <property type="match status" value="1"/>
</dbReference>
<evidence type="ECO:0000259" key="2">
    <source>
        <dbReference type="Pfam" id="PF21688"/>
    </source>
</evidence>
<reference evidence="3 4" key="1">
    <citation type="submission" date="2018-05" db="EMBL/GenBank/DDBJ databases">
        <title>Reference genomes for bee gut microbiota database.</title>
        <authorList>
            <person name="Ellegaard K.M."/>
        </authorList>
    </citation>
    <scope>NUCLEOTIDE SEQUENCE [LARGE SCALE GENOMIC DNA]</scope>
    <source>
        <strain evidence="3 4">ESL0284</strain>
    </source>
</reference>
<evidence type="ECO:0000259" key="1">
    <source>
        <dbReference type="Pfam" id="PF07992"/>
    </source>
</evidence>
<name>A0A318N5J0_9PROT</name>
<dbReference type="PANTHER" id="PTHR42842">
    <property type="entry name" value="FAD/NAD(P)-BINDING OXIDOREDUCTASE"/>
    <property type="match status" value="1"/>
</dbReference>
<dbReference type="InterPro" id="IPR049516">
    <property type="entry name" value="FAD-depend_C"/>
</dbReference>
<dbReference type="Gene3D" id="3.50.50.60">
    <property type="entry name" value="FAD/NAD(P)-binding domain"/>
    <property type="match status" value="2"/>
</dbReference>
<dbReference type="EMBL" id="QGLT01000004">
    <property type="protein sequence ID" value="PXY99812.1"/>
    <property type="molecule type" value="Genomic_DNA"/>
</dbReference>
<dbReference type="PRINTS" id="PR00368">
    <property type="entry name" value="FADPNR"/>
</dbReference>
<dbReference type="OrthoDB" id="9772594at2"/>
<dbReference type="AlphaFoldDB" id="A0A318N5J0"/>
<dbReference type="PANTHER" id="PTHR42842:SF3">
    <property type="entry name" value="FAD_NAD(P)-BINDING OXIDOREDUCTASE FAMILY PROTEIN"/>
    <property type="match status" value="1"/>
</dbReference>
<dbReference type="GO" id="GO:0016491">
    <property type="term" value="F:oxidoreductase activity"/>
    <property type="evidence" value="ECO:0007669"/>
    <property type="project" value="InterPro"/>
</dbReference>
<dbReference type="Pfam" id="PF21688">
    <property type="entry name" value="FAD-depend_C"/>
    <property type="match status" value="1"/>
</dbReference>
<dbReference type="InterPro" id="IPR036188">
    <property type="entry name" value="FAD/NAD-bd_sf"/>
</dbReference>